<reference evidence="8 9" key="1">
    <citation type="submission" date="2022-09" db="EMBL/GenBank/DDBJ databases">
        <title>Interaction between co-microsymbionts with complementary sets of symbiotic genes in legume-rhizobium systems.</title>
        <authorList>
            <person name="Safronova V."/>
            <person name="Sazanova A."/>
            <person name="Afonin A."/>
            <person name="Chirak E."/>
        </authorList>
    </citation>
    <scope>NUCLEOTIDE SEQUENCE [LARGE SCALE GENOMIC DNA]</scope>
    <source>
        <strain evidence="8 9">A18/4-1</strain>
    </source>
</reference>
<feature type="transmembrane region" description="Helical" evidence="6">
    <location>
        <begin position="224"/>
        <end position="248"/>
    </location>
</feature>
<feature type="transmembrane region" description="Helical" evidence="6">
    <location>
        <begin position="510"/>
        <end position="534"/>
    </location>
</feature>
<feature type="domain" description="Major facilitator superfamily (MFS) profile" evidence="7">
    <location>
        <begin position="34"/>
        <end position="535"/>
    </location>
</feature>
<dbReference type="PANTHER" id="PTHR42718">
    <property type="entry name" value="MAJOR FACILITATOR SUPERFAMILY MULTIDRUG TRANSPORTER MFSC"/>
    <property type="match status" value="1"/>
</dbReference>
<keyword evidence="5 6" id="KW-0472">Membrane</keyword>
<evidence type="ECO:0000313" key="8">
    <source>
        <dbReference type="EMBL" id="UXN70642.1"/>
    </source>
</evidence>
<dbReference type="InterPro" id="IPR011701">
    <property type="entry name" value="MFS"/>
</dbReference>
<evidence type="ECO:0000256" key="4">
    <source>
        <dbReference type="ARBA" id="ARBA00022989"/>
    </source>
</evidence>
<evidence type="ECO:0000256" key="1">
    <source>
        <dbReference type="ARBA" id="ARBA00004141"/>
    </source>
</evidence>
<feature type="transmembrane region" description="Helical" evidence="6">
    <location>
        <begin position="254"/>
        <end position="274"/>
    </location>
</feature>
<protein>
    <submittedName>
        <fullName evidence="8">MFS transporter</fullName>
    </submittedName>
</protein>
<feature type="transmembrane region" description="Helical" evidence="6">
    <location>
        <begin position="286"/>
        <end position="305"/>
    </location>
</feature>
<feature type="transmembrane region" description="Helical" evidence="6">
    <location>
        <begin position="156"/>
        <end position="177"/>
    </location>
</feature>
<keyword evidence="9" id="KW-1185">Reference proteome</keyword>
<evidence type="ECO:0000313" key="9">
    <source>
        <dbReference type="Proteomes" id="UP001061862"/>
    </source>
</evidence>
<dbReference type="Pfam" id="PF07690">
    <property type="entry name" value="MFS_1"/>
    <property type="match status" value="1"/>
</dbReference>
<sequence length="546" mass="58522">MNEQTPIAAPSPAPAGPPGMAPFVPKSPLWNMVYVISSIVLGITQGLGLNLVTANLTGLQASFGATATEMAWLPTVYFATNMTGTIVMFKIRSQFGMRRFAELGIIVYALIVLAHLFAHDLQSAIWVRAIMGIAAAPLSTLAFFYMLEWLPPAKKLTIGLCFGMLGSSLSLPLARVISPDLLAMGDWQGLYMVEAGLALVSLAIVFLVPLVPPPRAKVFDKDDIISLPLMATGFACMAIVLGMGRVYWWLEAPWIGVLLAVGIGSLVLFCLVELHRKSPIIDLRWLFSRDMLIFAGSLIVIRLLLSEQSVGVFGLFTVLNLQNDQLIGLFSIVGVATFAATAGLSMVMKPARTPLFHLTALVLIASAAWMDSQSTVLSRPEQFFVSQALIGMATGLFLPPAMLHGFLRALARGPQYILSFLTVFLTSQTLGGLLGSAIFGSFVTLREQFHSNVIAQGITLLDPLVAQRIQAYGGAYARVLTDPAQRNARGLALLGQSSTQQANVLAYNDLFLLIFAATLAAIAVLLTHLALAALSKPATPLQAQPA</sequence>
<feature type="transmembrane region" description="Helical" evidence="6">
    <location>
        <begin position="189"/>
        <end position="212"/>
    </location>
</feature>
<dbReference type="PROSITE" id="PS50850">
    <property type="entry name" value="MFS"/>
    <property type="match status" value="1"/>
</dbReference>
<feature type="transmembrane region" description="Helical" evidence="6">
    <location>
        <begin position="124"/>
        <end position="144"/>
    </location>
</feature>
<feature type="transmembrane region" description="Helical" evidence="6">
    <location>
        <begin position="29"/>
        <end position="51"/>
    </location>
</feature>
<feature type="transmembrane region" description="Helical" evidence="6">
    <location>
        <begin position="382"/>
        <end position="404"/>
    </location>
</feature>
<feature type="transmembrane region" description="Helical" evidence="6">
    <location>
        <begin position="101"/>
        <end position="118"/>
    </location>
</feature>
<evidence type="ECO:0000256" key="5">
    <source>
        <dbReference type="ARBA" id="ARBA00023136"/>
    </source>
</evidence>
<dbReference type="InterPro" id="IPR020846">
    <property type="entry name" value="MFS_dom"/>
</dbReference>
<keyword evidence="4 6" id="KW-1133">Transmembrane helix</keyword>
<evidence type="ECO:0000256" key="3">
    <source>
        <dbReference type="ARBA" id="ARBA00022692"/>
    </source>
</evidence>
<evidence type="ECO:0000256" key="6">
    <source>
        <dbReference type="SAM" id="Phobius"/>
    </source>
</evidence>
<keyword evidence="2" id="KW-0813">Transport</keyword>
<dbReference type="InterPro" id="IPR036259">
    <property type="entry name" value="MFS_trans_sf"/>
</dbReference>
<comment type="subcellular location">
    <subcellularLocation>
        <location evidence="1">Membrane</location>
        <topology evidence="1">Multi-pass membrane protein</topology>
    </subcellularLocation>
</comment>
<name>A0ABY6CEG7_9HYPH</name>
<dbReference type="SUPFAM" id="SSF103473">
    <property type="entry name" value="MFS general substrate transporter"/>
    <property type="match status" value="1"/>
</dbReference>
<evidence type="ECO:0000256" key="2">
    <source>
        <dbReference type="ARBA" id="ARBA00022448"/>
    </source>
</evidence>
<dbReference type="PANTHER" id="PTHR42718:SF9">
    <property type="entry name" value="MAJOR FACILITATOR SUPERFAMILY MULTIDRUG TRANSPORTER MFSC"/>
    <property type="match status" value="1"/>
</dbReference>
<dbReference type="Gene3D" id="1.20.1250.20">
    <property type="entry name" value="MFS general substrate transporter like domains"/>
    <property type="match status" value="1"/>
</dbReference>
<feature type="transmembrane region" description="Helical" evidence="6">
    <location>
        <begin position="416"/>
        <end position="439"/>
    </location>
</feature>
<evidence type="ECO:0000259" key="7">
    <source>
        <dbReference type="PROSITE" id="PS50850"/>
    </source>
</evidence>
<dbReference type="Proteomes" id="UP001061862">
    <property type="component" value="Chromosome"/>
</dbReference>
<gene>
    <name evidence="8" type="ORF">N8A98_05495</name>
</gene>
<accession>A0ABY6CEG7</accession>
<proteinExistence type="predicted"/>
<feature type="transmembrane region" description="Helical" evidence="6">
    <location>
        <begin position="354"/>
        <end position="370"/>
    </location>
</feature>
<dbReference type="RefSeq" id="WP_262169780.1">
    <property type="nucleotide sequence ID" value="NZ_CP104965.1"/>
</dbReference>
<organism evidence="8 9">
    <name type="scientific">Devosia neptuniae</name>
    <dbReference type="NCBI Taxonomy" id="191302"/>
    <lineage>
        <taxon>Bacteria</taxon>
        <taxon>Pseudomonadati</taxon>
        <taxon>Pseudomonadota</taxon>
        <taxon>Alphaproteobacteria</taxon>
        <taxon>Hyphomicrobiales</taxon>
        <taxon>Devosiaceae</taxon>
        <taxon>Devosia</taxon>
    </lineage>
</organism>
<keyword evidence="3 6" id="KW-0812">Transmembrane</keyword>
<dbReference type="EMBL" id="CP104965">
    <property type="protein sequence ID" value="UXN70642.1"/>
    <property type="molecule type" value="Genomic_DNA"/>
</dbReference>
<feature type="transmembrane region" description="Helical" evidence="6">
    <location>
        <begin position="325"/>
        <end position="347"/>
    </location>
</feature>